<sequence length="381" mass="39400">MPSLPDSDFTSQPYTFTDSIDSQSFASMMATLSQNVGPMSGSILPEQSSRQASIMSSLQNKASATSSTLITSTTPTQNSASSQATPASSASGSSQISSAATVAATNTASLATTSNAGSSATSTASSAASSTTDDLHRESSSGLSSPGKQAAIAVPVVVVALAIIALLFFWMRRRNKRKQNEDPMEKMPAISDRKKRWSRHLRIFSFDTELLMGGRFSSTNSIRSRQTGSVRSTARSQHSTTASEQSVDEVAPPYRDALAAGAGGAVAGVGRSVSNATAPPPYLAPGRLATPTSPNPARSTHSNRNPFADTPPISPIDASPFNDPPGTSPAISRHSSLYRSVHDDASTIGGASDAASIREATLARNASVMSGGRIIDAASRN</sequence>
<dbReference type="Proteomes" id="UP001172386">
    <property type="component" value="Unassembled WGS sequence"/>
</dbReference>
<accession>A0ACC3AHK3</accession>
<dbReference type="EMBL" id="JAPDRQ010000013">
    <property type="protein sequence ID" value="KAJ9662755.1"/>
    <property type="molecule type" value="Genomic_DNA"/>
</dbReference>
<gene>
    <name evidence="1" type="ORF">H2198_001204</name>
</gene>
<protein>
    <submittedName>
        <fullName evidence="1">Uncharacterized protein</fullName>
    </submittedName>
</protein>
<organism evidence="1 2">
    <name type="scientific">Neophaeococcomyces mojaviensis</name>
    <dbReference type="NCBI Taxonomy" id="3383035"/>
    <lineage>
        <taxon>Eukaryota</taxon>
        <taxon>Fungi</taxon>
        <taxon>Dikarya</taxon>
        <taxon>Ascomycota</taxon>
        <taxon>Pezizomycotina</taxon>
        <taxon>Eurotiomycetes</taxon>
        <taxon>Chaetothyriomycetidae</taxon>
        <taxon>Chaetothyriales</taxon>
        <taxon>Chaetothyriales incertae sedis</taxon>
        <taxon>Neophaeococcomyces</taxon>
    </lineage>
</organism>
<keyword evidence="2" id="KW-1185">Reference proteome</keyword>
<evidence type="ECO:0000313" key="2">
    <source>
        <dbReference type="Proteomes" id="UP001172386"/>
    </source>
</evidence>
<reference evidence="1" key="1">
    <citation type="submission" date="2022-10" db="EMBL/GenBank/DDBJ databases">
        <title>Culturing micro-colonial fungi from biological soil crusts in the Mojave desert and describing Neophaeococcomyces mojavensis, and introducing the new genera and species Taxawa tesnikishii.</title>
        <authorList>
            <person name="Kurbessoian T."/>
            <person name="Stajich J.E."/>
        </authorList>
    </citation>
    <scope>NUCLEOTIDE SEQUENCE</scope>
    <source>
        <strain evidence="1">JES_112</strain>
    </source>
</reference>
<evidence type="ECO:0000313" key="1">
    <source>
        <dbReference type="EMBL" id="KAJ9662755.1"/>
    </source>
</evidence>
<name>A0ACC3AHK3_9EURO</name>
<comment type="caution">
    <text evidence="1">The sequence shown here is derived from an EMBL/GenBank/DDBJ whole genome shotgun (WGS) entry which is preliminary data.</text>
</comment>
<proteinExistence type="predicted"/>